<protein>
    <submittedName>
        <fullName evidence="2">Siderophore-interacting protein</fullName>
    </submittedName>
</protein>
<sequence>MSPAALVQTLRKRLSKPTGYQLFDIHLKQRIALSPSLTRFVFTGEDVALMHTLAPDQRVKLFFPSANGSAPDLPKVGDWQAARRHWRWGRTA</sequence>
<dbReference type="Proteomes" id="UP000470186">
    <property type="component" value="Unassembled WGS sequence"/>
</dbReference>
<dbReference type="InterPro" id="IPR013113">
    <property type="entry name" value="SIP_FAD-bd"/>
</dbReference>
<dbReference type="Gene3D" id="2.40.30.10">
    <property type="entry name" value="Translation factors"/>
    <property type="match status" value="1"/>
</dbReference>
<evidence type="ECO:0000259" key="1">
    <source>
        <dbReference type="Pfam" id="PF08021"/>
    </source>
</evidence>
<proteinExistence type="predicted"/>
<keyword evidence="3" id="KW-1185">Reference proteome</keyword>
<comment type="caution">
    <text evidence="2">The sequence shown here is derived from an EMBL/GenBank/DDBJ whole genome shotgun (WGS) entry which is preliminary data.</text>
</comment>
<reference evidence="2 3" key="1">
    <citation type="submission" date="2019-10" db="EMBL/GenBank/DDBJ databases">
        <title>Evaluation of single-gene subtyping targets for Pseudomonas.</title>
        <authorList>
            <person name="Reichler S.J."/>
            <person name="Orsi R.H."/>
            <person name="Wiedmann M."/>
            <person name="Martin N.H."/>
            <person name="Murphy S.I."/>
        </authorList>
    </citation>
    <scope>NUCLEOTIDE SEQUENCE [LARGE SCALE GENOMIC DNA]</scope>
    <source>
        <strain evidence="2 3">FSL R10-2107</strain>
    </source>
</reference>
<feature type="domain" description="Siderophore-interacting FAD-binding" evidence="1">
    <location>
        <begin position="28"/>
        <end position="77"/>
    </location>
</feature>
<evidence type="ECO:0000313" key="2">
    <source>
        <dbReference type="EMBL" id="MQU34622.1"/>
    </source>
</evidence>
<dbReference type="EMBL" id="WIVX01000198">
    <property type="protein sequence ID" value="MQU34622.1"/>
    <property type="molecule type" value="Genomic_DNA"/>
</dbReference>
<dbReference type="Pfam" id="PF08021">
    <property type="entry name" value="FAD_binding_9"/>
    <property type="match status" value="1"/>
</dbReference>
<accession>A0A7X2CKF5</accession>
<name>A0A7X2CKF5_9PSED</name>
<dbReference type="AlphaFoldDB" id="A0A7X2CKF5"/>
<gene>
    <name evidence="2" type="ORF">GHO30_25150</name>
</gene>
<dbReference type="RefSeq" id="WP_194291824.1">
    <property type="nucleotide sequence ID" value="NZ_WIVX01000198.1"/>
</dbReference>
<evidence type="ECO:0000313" key="3">
    <source>
        <dbReference type="Proteomes" id="UP000470186"/>
    </source>
</evidence>
<feature type="non-terminal residue" evidence="2">
    <location>
        <position position="92"/>
    </location>
</feature>
<organism evidence="2 3">
    <name type="scientific">Pseudomonas helleri</name>
    <dbReference type="NCBI Taxonomy" id="1608996"/>
    <lineage>
        <taxon>Bacteria</taxon>
        <taxon>Pseudomonadati</taxon>
        <taxon>Pseudomonadota</taxon>
        <taxon>Gammaproteobacteria</taxon>
        <taxon>Pseudomonadales</taxon>
        <taxon>Pseudomonadaceae</taxon>
        <taxon>Pseudomonas</taxon>
    </lineage>
</organism>